<sequence length="103" mass="11402">MLQLPEVAELRHRRKMVTNTLGGITIALFTSFLVAWIGFPDQLGSTSVLGIPLSLWVVLSQFAGTWVLVWAYFRLSRTYIQPAADAAIRAVADNRPDSEEVVA</sequence>
<comment type="caution">
    <text evidence="2">The sequence shown here is derived from an EMBL/GenBank/DDBJ whole genome shotgun (WGS) entry which is preliminary data.</text>
</comment>
<keyword evidence="1" id="KW-1133">Transmembrane helix</keyword>
<dbReference type="InterPro" id="IPR007436">
    <property type="entry name" value="DUF485"/>
</dbReference>
<proteinExistence type="predicted"/>
<accession>A0ABU7LAV3</accession>
<dbReference type="Pfam" id="PF04341">
    <property type="entry name" value="DUF485"/>
    <property type="match status" value="1"/>
</dbReference>
<dbReference type="EMBL" id="JAUTXY010000005">
    <property type="protein sequence ID" value="MEE2058683.1"/>
    <property type="molecule type" value="Genomic_DNA"/>
</dbReference>
<evidence type="ECO:0000256" key="1">
    <source>
        <dbReference type="SAM" id="Phobius"/>
    </source>
</evidence>
<dbReference type="Proteomes" id="UP001336020">
    <property type="component" value="Unassembled WGS sequence"/>
</dbReference>
<name>A0ABU7LAV3_9NOCA</name>
<reference evidence="2 3" key="1">
    <citation type="submission" date="2023-07" db="EMBL/GenBank/DDBJ databases">
        <authorList>
            <person name="Girao M."/>
            <person name="Carvalho M.F."/>
        </authorList>
    </citation>
    <scope>NUCLEOTIDE SEQUENCE [LARGE SCALE GENOMIC DNA]</scope>
    <source>
        <strain evidence="2 3">YIM65754</strain>
    </source>
</reference>
<evidence type="ECO:0000313" key="3">
    <source>
        <dbReference type="Proteomes" id="UP001336020"/>
    </source>
</evidence>
<evidence type="ECO:0000313" key="2">
    <source>
        <dbReference type="EMBL" id="MEE2058683.1"/>
    </source>
</evidence>
<organism evidence="2 3">
    <name type="scientific">Rhodococcus artemisiae</name>
    <dbReference type="NCBI Taxonomy" id="714159"/>
    <lineage>
        <taxon>Bacteria</taxon>
        <taxon>Bacillati</taxon>
        <taxon>Actinomycetota</taxon>
        <taxon>Actinomycetes</taxon>
        <taxon>Mycobacteriales</taxon>
        <taxon>Nocardiaceae</taxon>
        <taxon>Rhodococcus</taxon>
    </lineage>
</organism>
<keyword evidence="1" id="KW-0472">Membrane</keyword>
<feature type="transmembrane region" description="Helical" evidence="1">
    <location>
        <begin position="21"/>
        <end position="39"/>
    </location>
</feature>
<keyword evidence="3" id="KW-1185">Reference proteome</keyword>
<keyword evidence="1" id="KW-0812">Transmembrane</keyword>
<gene>
    <name evidence="2" type="ORF">Q7514_14255</name>
</gene>
<feature type="transmembrane region" description="Helical" evidence="1">
    <location>
        <begin position="51"/>
        <end position="73"/>
    </location>
</feature>
<protein>
    <submittedName>
        <fullName evidence="2">DUF485 domain-containing protein</fullName>
    </submittedName>
</protein>